<dbReference type="AlphaFoldDB" id="A0A2T3NHM6"/>
<evidence type="ECO:0000313" key="2">
    <source>
        <dbReference type="Proteomes" id="UP000241346"/>
    </source>
</evidence>
<gene>
    <name evidence="1" type="ORF">C9J01_08535</name>
</gene>
<organism evidence="1 2">
    <name type="scientific">Photobacterium rosenbergii</name>
    <dbReference type="NCBI Taxonomy" id="294936"/>
    <lineage>
        <taxon>Bacteria</taxon>
        <taxon>Pseudomonadati</taxon>
        <taxon>Pseudomonadota</taxon>
        <taxon>Gammaproteobacteria</taxon>
        <taxon>Vibrionales</taxon>
        <taxon>Vibrionaceae</taxon>
        <taxon>Photobacterium</taxon>
    </lineage>
</organism>
<protein>
    <submittedName>
        <fullName evidence="1">Uncharacterized protein</fullName>
    </submittedName>
</protein>
<evidence type="ECO:0000313" key="1">
    <source>
        <dbReference type="EMBL" id="PSW14470.1"/>
    </source>
</evidence>
<comment type="caution">
    <text evidence="1">The sequence shown here is derived from an EMBL/GenBank/DDBJ whole genome shotgun (WGS) entry which is preliminary data.</text>
</comment>
<accession>A0A2T3NHM6</accession>
<dbReference type="RefSeq" id="WP_107297713.1">
    <property type="nucleotide sequence ID" value="NZ_PYMB01000002.1"/>
</dbReference>
<sequence>MNESAKSVAEKLLSPAILEQVKKQGAINALEEVYSKARYARFTRVKWSGNFYDGLVFDDGSTISVYPASFNKLTLIAAKSGEVVSA</sequence>
<dbReference type="Proteomes" id="UP000241346">
    <property type="component" value="Unassembled WGS sequence"/>
</dbReference>
<proteinExistence type="predicted"/>
<dbReference type="EMBL" id="PYMB01000002">
    <property type="protein sequence ID" value="PSW14470.1"/>
    <property type="molecule type" value="Genomic_DNA"/>
</dbReference>
<name>A0A2T3NHM6_9GAMM</name>
<dbReference type="OrthoDB" id="5816778at2"/>
<reference evidence="1 2" key="1">
    <citation type="submission" date="2018-03" db="EMBL/GenBank/DDBJ databases">
        <title>Whole genome sequencing of Histamine producing bacteria.</title>
        <authorList>
            <person name="Butler K."/>
        </authorList>
    </citation>
    <scope>NUCLEOTIDE SEQUENCE [LARGE SCALE GENOMIC DNA]</scope>
    <source>
        <strain evidence="1 2">DSM 19138</strain>
    </source>
</reference>